<dbReference type="FunFam" id="3.40.50.1010:FF:000047">
    <property type="entry name" value="Blast:Telomerase-binding protein EST1A"/>
    <property type="match status" value="1"/>
</dbReference>
<dbReference type="InterPro" id="IPR029060">
    <property type="entry name" value="PIN-like_dom_sf"/>
</dbReference>
<keyword evidence="6" id="KW-0175">Coiled coil</keyword>
<dbReference type="InterPro" id="IPR011990">
    <property type="entry name" value="TPR-like_helical_dom_sf"/>
</dbReference>
<dbReference type="InterPro" id="IPR019458">
    <property type="entry name" value="Est1-like_N"/>
</dbReference>
<feature type="compositionally biased region" description="Polar residues" evidence="7">
    <location>
        <begin position="80"/>
        <end position="105"/>
    </location>
</feature>
<keyword evidence="3" id="KW-0963">Cytoplasm</keyword>
<evidence type="ECO:0000256" key="7">
    <source>
        <dbReference type="SAM" id="MobiDB-lite"/>
    </source>
</evidence>
<evidence type="ECO:0000256" key="3">
    <source>
        <dbReference type="ARBA" id="ARBA00022490"/>
    </source>
</evidence>
<dbReference type="GO" id="GO:0005697">
    <property type="term" value="C:telomerase holoenzyme complex"/>
    <property type="evidence" value="ECO:0007669"/>
    <property type="project" value="TreeGrafter"/>
</dbReference>
<feature type="compositionally biased region" description="Low complexity" evidence="7">
    <location>
        <begin position="342"/>
        <end position="353"/>
    </location>
</feature>
<dbReference type="STRING" id="568069.A0A1J1I966"/>
<dbReference type="GO" id="GO:0000184">
    <property type="term" value="P:nuclear-transcribed mRNA catabolic process, nonsense-mediated decay"/>
    <property type="evidence" value="ECO:0007669"/>
    <property type="project" value="UniProtKB-KW"/>
</dbReference>
<feature type="compositionally biased region" description="Polar residues" evidence="7">
    <location>
        <begin position="1"/>
        <end position="23"/>
    </location>
</feature>
<dbReference type="Gene3D" id="3.40.50.1010">
    <property type="entry name" value="5'-nuclease"/>
    <property type="match status" value="1"/>
</dbReference>
<feature type="region of interest" description="Disordered" evidence="7">
    <location>
        <begin position="170"/>
        <end position="196"/>
    </location>
</feature>
<feature type="compositionally biased region" description="Basic and acidic residues" evidence="7">
    <location>
        <begin position="65"/>
        <end position="79"/>
    </location>
</feature>
<proteinExistence type="predicted"/>
<feature type="region of interest" description="Disordered" evidence="7">
    <location>
        <begin position="1"/>
        <end position="146"/>
    </location>
</feature>
<dbReference type="InterPro" id="IPR018834">
    <property type="entry name" value="DNA/RNA-bd_Est1-type"/>
</dbReference>
<evidence type="ECO:0000256" key="1">
    <source>
        <dbReference type="ARBA" id="ARBA00004123"/>
    </source>
</evidence>
<dbReference type="GO" id="GO:0070034">
    <property type="term" value="F:telomerase RNA binding"/>
    <property type="evidence" value="ECO:0007669"/>
    <property type="project" value="TreeGrafter"/>
</dbReference>
<evidence type="ECO:0000259" key="8">
    <source>
        <dbReference type="SMART" id="SM00670"/>
    </source>
</evidence>
<gene>
    <name evidence="9" type="ORF">CLUMA_CG010028</name>
</gene>
<dbReference type="CDD" id="cd09885">
    <property type="entry name" value="PIN_Smg6-like"/>
    <property type="match status" value="1"/>
</dbReference>
<feature type="compositionally biased region" description="Basic and acidic residues" evidence="7">
    <location>
        <begin position="1200"/>
        <end position="1215"/>
    </location>
</feature>
<feature type="compositionally biased region" description="Polar residues" evidence="7">
    <location>
        <begin position="412"/>
        <end position="435"/>
    </location>
</feature>
<dbReference type="OrthoDB" id="2017974at2759"/>
<feature type="compositionally biased region" description="Basic and acidic residues" evidence="7">
    <location>
        <begin position="25"/>
        <end position="43"/>
    </location>
</feature>
<evidence type="ECO:0000256" key="2">
    <source>
        <dbReference type="ARBA" id="ARBA00004496"/>
    </source>
</evidence>
<dbReference type="InterPro" id="IPR002716">
    <property type="entry name" value="PIN_dom"/>
</dbReference>
<reference evidence="9 10" key="1">
    <citation type="submission" date="2015-04" db="EMBL/GenBank/DDBJ databases">
        <authorList>
            <person name="Syromyatnikov M.Y."/>
            <person name="Popov V.N."/>
        </authorList>
    </citation>
    <scope>NUCLEOTIDE SEQUENCE [LARGE SCALE GENOMIC DNA]</scope>
</reference>
<feature type="coiled-coil region" evidence="6">
    <location>
        <begin position="1227"/>
        <end position="1257"/>
    </location>
</feature>
<dbReference type="SUPFAM" id="SSF88723">
    <property type="entry name" value="PIN domain-like"/>
    <property type="match status" value="1"/>
</dbReference>
<feature type="compositionally biased region" description="Low complexity" evidence="7">
    <location>
        <begin position="370"/>
        <end position="379"/>
    </location>
</feature>
<keyword evidence="10" id="KW-1185">Reference proteome</keyword>
<sequence length="1463" mass="169879">MDNYGNRNKYQNTKNQSKNFRNVSRSHDDEMHQERERNDDYYTRKSKKPDQCYQQQQQQQNPGSKSEKNRYERSYDNRQSRQGSEPRNNNYPSNHDSQKNNYNNVDRNRDTRSSEPGGNNFEHRNKPPSGQVRSTNPTFSRLPNNIDILPPRLKRKYLIEAGYSEDLLDKPMTDLTQQSYSNTLPTGRGGRNNRYDQQNYHQQNYQNSYQSKYNNQNRGYQHDHHEVNNRSLTPPPSKGASRQQQQQHHQKPPPPQPRFEWKSNDIQRREDTSPANNNNTNIATTKVDDINFDWSEDVLNSQSLPHEVNSRQEHHRNRNSRRRNRRAKKGIASSSNGSVERSGYNSNDNYGGNFKMPFPKSGKNHRQRRNSQSSYNSRENSMERGYGYGSRENSLDRRQPRRNRYNGRRGSDYQSSRENSTERYGNNNWQRNDSLGNLRESENQSWRGNDDLLSHRLNMSSKTDQKIAELTKEFANSVELNKSSEQRTLFDPKNPSKPIYVQNNQNRPRDFNVPDANEHYTDHQQDLSTTKPTWMIKTSLKYKEFKNKFLIDELNRLDDQLMMVIEGGELLERWNGFKEVQGKIQTIFEHLLENDMRFCQQEHVEHYFWKILFYRVIELLRKEILESDEMMKVKYKERALETVDYGTKYLESLLKKLETRYKFQLEDYIGENAASFQSGLGFVGLALVSSQKIFLFLGDLARYREQINQTNNLGRAKNFYMKAQQVVPKNGRPFNQLALLAVYSKRKIDAVYFYMRSLMSSNPFQPAKESLVALFDEIRKKYKALYEVGQRKREEKNRLRLKEKEHRFDGNLRKETWIHPEDGCRVHRTAPLDPSMIGPGDSSDDEELQQMDPSELNKRFVISFLHVQGKLITRIGMDSFQTCAILMLREFRALLHISPITINSHRLLQLISLNMYAISCNELKGSSSTHDASLQARSEVQECAIAVGLLMFGIILERFIEVLKESLNIITPVVNLSSDLRKSVDNDTTKDNKSSEPKKILTLNEDSKVMLPAIKAWCDWMMFQVKVWNPPPFCSDYKIGIELNKTYDLYNFSFQSSSAISSHDPWNGLATLMTLLETIVDTNKDYLSLQREKDYKLVRLQEDVTLAGFTPLKNYTPDPIFCRCDIDIEIAENALRMQKLKYFGMNFLCEDRQLDQKILKKIITPSGRIEYVSIVQNRTESASDTEILIESFSDEDNEDDSKKVESNGKSRVNESLDLKSHHDAAEIRRLLRRKDELERKQKMEEKYNERLQDILSQSTVALHIEVHPRYLIPDTNCFVDDLISIKAIASAHPLYQLMIPITVINELEGLSRGIKPLTPTAIVVSSLSQHSTPSVASSRIGNRNDPQHAAFVAKASKDALTFLKSKNPAVKCVTTKGSMINSAIFTSEDGPNEHKSNDDKILDTALNLCKKNVEEKKGEVRHLVREVVLLTTDRNLRVKALTNDIPVRELPDFIKWAGLGTID</sequence>
<feature type="compositionally biased region" description="Basic residues" evidence="7">
    <location>
        <begin position="313"/>
        <end position="329"/>
    </location>
</feature>
<name>A0A1J1I966_9DIPT</name>
<evidence type="ECO:0000256" key="5">
    <source>
        <dbReference type="ARBA" id="ARBA00023242"/>
    </source>
</evidence>
<dbReference type="GO" id="GO:0042162">
    <property type="term" value="F:telomeric DNA binding"/>
    <property type="evidence" value="ECO:0007669"/>
    <property type="project" value="TreeGrafter"/>
</dbReference>
<evidence type="ECO:0000256" key="6">
    <source>
        <dbReference type="SAM" id="Coils"/>
    </source>
</evidence>
<protein>
    <submittedName>
        <fullName evidence="9">CLUMA_CG010028, isoform A</fullName>
    </submittedName>
</protein>
<dbReference type="SMART" id="SM00670">
    <property type="entry name" value="PINc"/>
    <property type="match status" value="1"/>
</dbReference>
<dbReference type="InterPro" id="IPR045153">
    <property type="entry name" value="Est1/Ebs1-like"/>
</dbReference>
<feature type="region of interest" description="Disordered" evidence="7">
    <location>
        <begin position="483"/>
        <end position="508"/>
    </location>
</feature>
<dbReference type="EMBL" id="CVRI01000044">
    <property type="protein sequence ID" value="CRK96808.1"/>
    <property type="molecule type" value="Genomic_DNA"/>
</dbReference>
<dbReference type="Gene3D" id="1.25.40.10">
    <property type="entry name" value="Tetratricopeptide repeat domain"/>
    <property type="match status" value="1"/>
</dbReference>
<organism evidence="9 10">
    <name type="scientific">Clunio marinus</name>
    <dbReference type="NCBI Taxonomy" id="568069"/>
    <lineage>
        <taxon>Eukaryota</taxon>
        <taxon>Metazoa</taxon>
        <taxon>Ecdysozoa</taxon>
        <taxon>Arthropoda</taxon>
        <taxon>Hexapoda</taxon>
        <taxon>Insecta</taxon>
        <taxon>Pterygota</taxon>
        <taxon>Neoptera</taxon>
        <taxon>Endopterygota</taxon>
        <taxon>Diptera</taxon>
        <taxon>Nematocera</taxon>
        <taxon>Chironomoidea</taxon>
        <taxon>Chironomidae</taxon>
        <taxon>Clunio</taxon>
    </lineage>
</organism>
<feature type="region of interest" description="Disordered" evidence="7">
    <location>
        <begin position="1192"/>
        <end position="1215"/>
    </location>
</feature>
<accession>A0A1J1I966</accession>
<comment type="subcellular location">
    <subcellularLocation>
        <location evidence="2">Cytoplasm</location>
    </subcellularLocation>
    <subcellularLocation>
        <location evidence="1">Nucleus</location>
    </subcellularLocation>
</comment>
<dbReference type="PANTHER" id="PTHR15696">
    <property type="entry name" value="SMG-7 SUPPRESSOR WITH MORPHOLOGICAL EFFECT ON GENITALIA PROTEIN 7"/>
    <property type="match status" value="1"/>
</dbReference>
<feature type="domain" description="PIN" evidence="8">
    <location>
        <begin position="1269"/>
        <end position="1438"/>
    </location>
</feature>
<evidence type="ECO:0000313" key="10">
    <source>
        <dbReference type="Proteomes" id="UP000183832"/>
    </source>
</evidence>
<dbReference type="SUPFAM" id="SSF48452">
    <property type="entry name" value="TPR-like"/>
    <property type="match status" value="1"/>
</dbReference>
<dbReference type="Pfam" id="PF13638">
    <property type="entry name" value="PIN_4"/>
    <property type="match status" value="1"/>
</dbReference>
<dbReference type="Proteomes" id="UP000183832">
    <property type="component" value="Unassembled WGS sequence"/>
</dbReference>
<feature type="region of interest" description="Disordered" evidence="7">
    <location>
        <begin position="301"/>
        <end position="446"/>
    </location>
</feature>
<keyword evidence="5" id="KW-0539">Nucleus</keyword>
<dbReference type="PANTHER" id="PTHR15696:SF0">
    <property type="entry name" value="TELOMERASE-BINDING PROTEIN EST1A"/>
    <property type="match status" value="1"/>
</dbReference>
<keyword evidence="4" id="KW-0866">Nonsense-mediated mRNA decay</keyword>
<feature type="compositionally biased region" description="Polar residues" evidence="7">
    <location>
        <begin position="174"/>
        <end position="185"/>
    </location>
</feature>
<evidence type="ECO:0000313" key="9">
    <source>
        <dbReference type="EMBL" id="CRK96808.1"/>
    </source>
</evidence>
<feature type="region of interest" description="Disordered" evidence="7">
    <location>
        <begin position="212"/>
        <end position="261"/>
    </location>
</feature>
<dbReference type="Pfam" id="PF10374">
    <property type="entry name" value="EST1"/>
    <property type="match status" value="1"/>
</dbReference>
<evidence type="ECO:0000256" key="4">
    <source>
        <dbReference type="ARBA" id="ARBA00023161"/>
    </source>
</evidence>
<feature type="compositionally biased region" description="Polar residues" evidence="7">
    <location>
        <begin position="131"/>
        <end position="143"/>
    </location>
</feature>
<dbReference type="GO" id="GO:0005737">
    <property type="term" value="C:cytoplasm"/>
    <property type="evidence" value="ECO:0007669"/>
    <property type="project" value="UniProtKB-SubCell"/>
</dbReference>
<dbReference type="Pfam" id="PF10373">
    <property type="entry name" value="EST1_DNA_bind"/>
    <property type="match status" value="1"/>
</dbReference>